<comment type="caution">
    <text evidence="2">The sequence shown here is derived from an EMBL/GenBank/DDBJ whole genome shotgun (WGS) entry which is preliminary data.</text>
</comment>
<sequence>VERLVRRCGLGPLGEGSNAAHGDGGGGERGAGAAATKFQLGATTLSCRAVLRSIRTKEASLSDAASAPTRPHTTAGASAITAAAAVVAATAATADSDAADTDADTTIKDTAAIRCHAAAKDNIAGKNNEAATTPLS</sequence>
<proteinExistence type="predicted"/>
<dbReference type="AlphaFoldDB" id="A0A8J4LU65"/>
<gene>
    <name evidence="2" type="ORF">Vretimale_13875</name>
</gene>
<evidence type="ECO:0000256" key="1">
    <source>
        <dbReference type="SAM" id="MobiDB-lite"/>
    </source>
</evidence>
<protein>
    <submittedName>
        <fullName evidence="2">Uncharacterized protein</fullName>
    </submittedName>
</protein>
<evidence type="ECO:0000313" key="3">
    <source>
        <dbReference type="Proteomes" id="UP000722791"/>
    </source>
</evidence>
<feature type="non-terminal residue" evidence="2">
    <location>
        <position position="136"/>
    </location>
</feature>
<reference evidence="2" key="1">
    <citation type="journal article" date="2021" name="Proc. Natl. Acad. Sci. U.S.A.">
        <title>Three genomes in the algal genus Volvox reveal the fate of a haploid sex-determining region after a transition to homothallism.</title>
        <authorList>
            <person name="Yamamoto K."/>
            <person name="Hamaji T."/>
            <person name="Kawai-Toyooka H."/>
            <person name="Matsuzaki R."/>
            <person name="Takahashi F."/>
            <person name="Nishimura Y."/>
            <person name="Kawachi M."/>
            <person name="Noguchi H."/>
            <person name="Minakuchi Y."/>
            <person name="Umen J.G."/>
            <person name="Toyoda A."/>
            <person name="Nozaki H."/>
        </authorList>
    </citation>
    <scope>NUCLEOTIDE SEQUENCE</scope>
    <source>
        <strain evidence="2">NIES-3785</strain>
    </source>
</reference>
<feature type="region of interest" description="Disordered" evidence="1">
    <location>
        <begin position="12"/>
        <end position="32"/>
    </location>
</feature>
<accession>A0A8J4LU65</accession>
<dbReference type="EMBL" id="BNCQ01000033">
    <property type="protein sequence ID" value="GIM10142.1"/>
    <property type="molecule type" value="Genomic_DNA"/>
</dbReference>
<name>A0A8J4LU65_9CHLO</name>
<evidence type="ECO:0000313" key="2">
    <source>
        <dbReference type="EMBL" id="GIM10142.1"/>
    </source>
</evidence>
<dbReference type="Proteomes" id="UP000722791">
    <property type="component" value="Unassembled WGS sequence"/>
</dbReference>
<organism evidence="2 3">
    <name type="scientific">Volvox reticuliferus</name>
    <dbReference type="NCBI Taxonomy" id="1737510"/>
    <lineage>
        <taxon>Eukaryota</taxon>
        <taxon>Viridiplantae</taxon>
        <taxon>Chlorophyta</taxon>
        <taxon>core chlorophytes</taxon>
        <taxon>Chlorophyceae</taxon>
        <taxon>CS clade</taxon>
        <taxon>Chlamydomonadales</taxon>
        <taxon>Volvocaceae</taxon>
        <taxon>Volvox</taxon>
    </lineage>
</organism>